<reference evidence="1" key="1">
    <citation type="submission" date="2020-05" db="EMBL/GenBank/DDBJ databases">
        <authorList>
            <person name="Chiriac C."/>
            <person name="Salcher M."/>
            <person name="Ghai R."/>
            <person name="Kavagutti S V."/>
        </authorList>
    </citation>
    <scope>NUCLEOTIDE SEQUENCE</scope>
</reference>
<evidence type="ECO:0000313" key="1">
    <source>
        <dbReference type="EMBL" id="CAB4912076.1"/>
    </source>
</evidence>
<dbReference type="EMBL" id="CAFBMK010000062">
    <property type="protein sequence ID" value="CAB4912076.1"/>
    <property type="molecule type" value="Genomic_DNA"/>
</dbReference>
<organism evidence="1">
    <name type="scientific">freshwater metagenome</name>
    <dbReference type="NCBI Taxonomy" id="449393"/>
    <lineage>
        <taxon>unclassified sequences</taxon>
        <taxon>metagenomes</taxon>
        <taxon>ecological metagenomes</taxon>
    </lineage>
</organism>
<dbReference type="AlphaFoldDB" id="A0A6J7GZ85"/>
<protein>
    <submittedName>
        <fullName evidence="1">Unannotated protein</fullName>
    </submittedName>
</protein>
<sequence length="31" mass="3446">MRTVGLVALGALREVIDDVLRLVRVVRGRRG</sequence>
<name>A0A6J7GZ85_9ZZZZ</name>
<accession>A0A6J7GZ85</accession>
<proteinExistence type="predicted"/>
<gene>
    <name evidence="1" type="ORF">UFOPK3564_01314</name>
</gene>